<keyword evidence="5 6" id="KW-0342">GTP-binding</keyword>
<comment type="subunit">
    <text evidence="6">Homodimer. Heterotetramer of two MnmE and two MnmG subunits.</text>
</comment>
<dbReference type="RefSeq" id="WP_126727777.1">
    <property type="nucleotide sequence ID" value="NZ_RYZH01000065.1"/>
</dbReference>
<comment type="subcellular location">
    <subcellularLocation>
        <location evidence="6">Cytoplasm</location>
    </subcellularLocation>
</comment>
<dbReference type="GO" id="GO:0030488">
    <property type="term" value="P:tRNA methylation"/>
    <property type="evidence" value="ECO:0007669"/>
    <property type="project" value="TreeGrafter"/>
</dbReference>
<feature type="binding site" evidence="6">
    <location>
        <position position="254"/>
    </location>
    <ligand>
        <name>K(+)</name>
        <dbReference type="ChEBI" id="CHEBI:29103"/>
    </ligand>
</feature>
<dbReference type="OrthoDB" id="9805918at2"/>
<reference evidence="10 11" key="1">
    <citation type="submission" date="2018-12" db="EMBL/GenBank/DDBJ databases">
        <authorList>
            <person name="Toschakov S.V."/>
        </authorList>
    </citation>
    <scope>NUCLEOTIDE SEQUENCE [LARGE SCALE GENOMIC DNA]</scope>
    <source>
        <strain evidence="10 11">GM2012</strain>
    </source>
</reference>
<comment type="cofactor">
    <cofactor evidence="6">
        <name>K(+)</name>
        <dbReference type="ChEBI" id="CHEBI:29103"/>
    </cofactor>
    <text evidence="6">Binds 1 potassium ion per subunit.</text>
</comment>
<dbReference type="Pfam" id="PF10396">
    <property type="entry name" value="TrmE_N"/>
    <property type="match status" value="1"/>
</dbReference>
<protein>
    <recommendedName>
        <fullName evidence="6">tRNA modification GTPase MnmE</fullName>
        <ecNumber evidence="6">3.6.-.-</ecNumber>
    </recommendedName>
</protein>
<dbReference type="InterPro" id="IPR027417">
    <property type="entry name" value="P-loop_NTPase"/>
</dbReference>
<comment type="caution">
    <text evidence="6">Lacks conserved residue(s) required for the propagation of feature annotation.</text>
</comment>
<comment type="similarity">
    <text evidence="1 6">Belongs to the TRAFAC class TrmE-Era-EngA-EngB-Septin-like GTPase superfamily. TrmE GTPase family.</text>
</comment>
<keyword evidence="6" id="KW-0378">Hydrolase</keyword>
<dbReference type="GO" id="GO:0046872">
    <property type="term" value="F:metal ion binding"/>
    <property type="evidence" value="ECO:0007669"/>
    <property type="project" value="UniProtKB-KW"/>
</dbReference>
<dbReference type="InterPro" id="IPR031168">
    <property type="entry name" value="G_TrmE"/>
</dbReference>
<evidence type="ECO:0000256" key="3">
    <source>
        <dbReference type="ARBA" id="ARBA00022741"/>
    </source>
</evidence>
<keyword evidence="2 6" id="KW-0819">tRNA processing</keyword>
<sequence length="447" mass="47180">MATPDPADTIAAIASPPGPAVRGLVRLSGPRAIAIGLEVVRLDAGGPPPGRRPWWSQGRIDLEGTPLPCSITLWPGPRTYTGQPMAELHTTGSPPLLRLVLGRCLDRGARLAEPGEFTLRAFLSGRIDLTRAEAVLAVIDSTTPAQVETALRQLAGGLAGPIDRLRDRLLDTLAHLEAGLDFVDEADVDPLARRQLADALARDSAEVAALADRLRGRDLPSGRPRVVLVGPPNAGKSRLFNALAGAELALVSPVAGTTRDYLSAPISCDGLPVELIDTAGLDDADDPIEAQAQALRDAQEAGADLLLDCRPADAPPLARPPQDHRPRLVVWTKADLSPDAAPPEDALATSAESGLGLDRLRVAIADALRRREAEHDPAGLTSSRCRDGLARASAALGRAAEAIRLDSGDELVAVDLRDAVEELGRIIGAEIDDAILDRIFRRFCIGK</sequence>
<feature type="binding site" evidence="6">
    <location>
        <position position="257"/>
    </location>
    <ligand>
        <name>K(+)</name>
        <dbReference type="ChEBI" id="CHEBI:29103"/>
    </ligand>
</feature>
<dbReference type="SUPFAM" id="SSF52540">
    <property type="entry name" value="P-loop containing nucleoside triphosphate hydrolases"/>
    <property type="match status" value="1"/>
</dbReference>
<dbReference type="GO" id="GO:0002098">
    <property type="term" value="P:tRNA wobble uridine modification"/>
    <property type="evidence" value="ECO:0007669"/>
    <property type="project" value="TreeGrafter"/>
</dbReference>
<dbReference type="AlphaFoldDB" id="A0A432MDS6"/>
<dbReference type="PANTHER" id="PTHR42714:SF2">
    <property type="entry name" value="TRNA MODIFICATION GTPASE GTPBP3, MITOCHONDRIAL"/>
    <property type="match status" value="1"/>
</dbReference>
<keyword evidence="6" id="KW-0479">Metal-binding</keyword>
<feature type="binding site" evidence="6">
    <location>
        <position position="87"/>
    </location>
    <ligand>
        <name>(6S)-5-formyl-5,6,7,8-tetrahydrofolate</name>
        <dbReference type="ChEBI" id="CHEBI:57457"/>
    </ligand>
</feature>
<dbReference type="HAMAP" id="MF_00379">
    <property type="entry name" value="GTPase_MnmE"/>
    <property type="match status" value="1"/>
</dbReference>
<dbReference type="InterPro" id="IPR006073">
    <property type="entry name" value="GTP-bd"/>
</dbReference>
<evidence type="ECO:0000256" key="2">
    <source>
        <dbReference type="ARBA" id="ARBA00022694"/>
    </source>
</evidence>
<dbReference type="InterPro" id="IPR004520">
    <property type="entry name" value="GTPase_MnmE"/>
</dbReference>
<evidence type="ECO:0000256" key="4">
    <source>
        <dbReference type="ARBA" id="ARBA00022958"/>
    </source>
</evidence>
<feature type="binding site" evidence="6">
    <location>
        <position position="252"/>
    </location>
    <ligand>
        <name>K(+)</name>
        <dbReference type="ChEBI" id="CHEBI:29103"/>
    </ligand>
</feature>
<dbReference type="InterPro" id="IPR018948">
    <property type="entry name" value="GTP-bd_TrmE_N"/>
</dbReference>
<gene>
    <name evidence="6" type="primary">mnmE</name>
    <name evidence="6" type="synonym">trmE</name>
    <name evidence="10" type="ORF">TsocGM_22860</name>
</gene>
<comment type="caution">
    <text evidence="10">The sequence shown here is derived from an EMBL/GenBank/DDBJ whole genome shotgun (WGS) entry which is preliminary data.</text>
</comment>
<dbReference type="Proteomes" id="UP000280296">
    <property type="component" value="Unassembled WGS sequence"/>
</dbReference>
<evidence type="ECO:0000256" key="6">
    <source>
        <dbReference type="HAMAP-Rule" id="MF_00379"/>
    </source>
</evidence>
<dbReference type="Pfam" id="PF01926">
    <property type="entry name" value="MMR_HSR1"/>
    <property type="match status" value="1"/>
</dbReference>
<feature type="domain" description="GTP-binding protein TrmE N-terminal" evidence="8">
    <location>
        <begin position="9"/>
        <end position="126"/>
    </location>
</feature>
<dbReference type="InterPro" id="IPR005225">
    <property type="entry name" value="Small_GTP-bd"/>
</dbReference>
<comment type="function">
    <text evidence="6">Exhibits a very high intrinsic GTPase hydrolysis rate. Involved in the addition of a carboxymethylaminomethyl (cmnm) group at the wobble position (U34) of certain tRNAs, forming tRNA-cmnm(5)s(2)U34.</text>
</comment>
<dbReference type="EC" id="3.6.-.-" evidence="6"/>
<keyword evidence="11" id="KW-1185">Reference proteome</keyword>
<dbReference type="InterPro" id="IPR027266">
    <property type="entry name" value="TrmE/GcvT-like"/>
</dbReference>
<feature type="domain" description="G" evidence="7">
    <location>
        <begin position="225"/>
        <end position="307"/>
    </location>
</feature>
<feature type="binding site" evidence="6">
    <location>
        <position position="233"/>
    </location>
    <ligand>
        <name>K(+)</name>
        <dbReference type="ChEBI" id="CHEBI:29103"/>
    </ligand>
</feature>
<dbReference type="SUPFAM" id="SSF116878">
    <property type="entry name" value="TrmE connector domain"/>
    <property type="match status" value="1"/>
</dbReference>
<dbReference type="Pfam" id="PF12631">
    <property type="entry name" value="MnmE_helical"/>
    <property type="match status" value="1"/>
</dbReference>
<dbReference type="GO" id="GO:0005525">
    <property type="term" value="F:GTP binding"/>
    <property type="evidence" value="ECO:0007669"/>
    <property type="project" value="UniProtKB-UniRule"/>
</dbReference>
<feature type="binding site" evidence="6">
    <location>
        <begin position="252"/>
        <end position="258"/>
    </location>
    <ligand>
        <name>GTP</name>
        <dbReference type="ChEBI" id="CHEBI:37565"/>
    </ligand>
</feature>
<keyword evidence="3 6" id="KW-0547">Nucleotide-binding</keyword>
<feature type="binding site" evidence="6">
    <location>
        <position position="258"/>
    </location>
    <ligand>
        <name>Mg(2+)</name>
        <dbReference type="ChEBI" id="CHEBI:18420"/>
    </ligand>
</feature>
<evidence type="ECO:0000259" key="9">
    <source>
        <dbReference type="Pfam" id="PF12631"/>
    </source>
</evidence>
<feature type="domain" description="MnmE helical" evidence="9">
    <location>
        <begin position="129"/>
        <end position="444"/>
    </location>
</feature>
<reference evidence="10 11" key="2">
    <citation type="submission" date="2019-01" db="EMBL/GenBank/DDBJ databases">
        <title>Tautonia sociabilis, a novel thermotolerant planctomycete of Isosphaeraceae family, isolated from a 4000 m deep subterranean habitat.</title>
        <authorList>
            <person name="Kovaleva O.L."/>
            <person name="Elcheninov A.G."/>
            <person name="Van Heerden E."/>
            <person name="Toshchakov S.V."/>
            <person name="Novikov A."/>
            <person name="Bonch-Osmolovskaya E.A."/>
            <person name="Kublanov I.V."/>
        </authorList>
    </citation>
    <scope>NUCLEOTIDE SEQUENCE [LARGE SCALE GENOMIC DNA]</scope>
    <source>
        <strain evidence="10 11">GM2012</strain>
    </source>
</reference>
<dbReference type="Gene3D" id="3.30.1360.120">
    <property type="entry name" value="Probable tRNA modification gtpase trme, domain 1"/>
    <property type="match status" value="1"/>
</dbReference>
<feature type="binding site" evidence="6">
    <location>
        <begin position="277"/>
        <end position="280"/>
    </location>
    <ligand>
        <name>GTP</name>
        <dbReference type="ChEBI" id="CHEBI:37565"/>
    </ligand>
</feature>
<dbReference type="NCBIfam" id="TIGR00231">
    <property type="entry name" value="small_GTP"/>
    <property type="match status" value="1"/>
</dbReference>
<dbReference type="InterPro" id="IPR025867">
    <property type="entry name" value="MnmE_helical"/>
</dbReference>
<keyword evidence="6" id="KW-0963">Cytoplasm</keyword>
<dbReference type="Gene3D" id="1.20.120.430">
    <property type="entry name" value="tRNA modification GTPase MnmE domain 2"/>
    <property type="match status" value="1"/>
</dbReference>
<feature type="binding site" evidence="6">
    <location>
        <position position="237"/>
    </location>
    <ligand>
        <name>Mg(2+)</name>
        <dbReference type="ChEBI" id="CHEBI:18420"/>
    </ligand>
</feature>
<dbReference type="EMBL" id="RYZH01000065">
    <property type="protein sequence ID" value="RUL83084.1"/>
    <property type="molecule type" value="Genomic_DNA"/>
</dbReference>
<evidence type="ECO:0000256" key="5">
    <source>
        <dbReference type="ARBA" id="ARBA00023134"/>
    </source>
</evidence>
<evidence type="ECO:0000313" key="11">
    <source>
        <dbReference type="Proteomes" id="UP000280296"/>
    </source>
</evidence>
<dbReference type="SUPFAM" id="SSF103025">
    <property type="entry name" value="Folate-binding domain"/>
    <property type="match status" value="1"/>
</dbReference>
<accession>A0A432MDS6</accession>
<dbReference type="Gene3D" id="3.40.50.300">
    <property type="entry name" value="P-loop containing nucleotide triphosphate hydrolases"/>
    <property type="match status" value="1"/>
</dbReference>
<evidence type="ECO:0000256" key="1">
    <source>
        <dbReference type="ARBA" id="ARBA00011043"/>
    </source>
</evidence>
<feature type="binding site" evidence="6">
    <location>
        <position position="447"/>
    </location>
    <ligand>
        <name>(6S)-5-formyl-5,6,7,8-tetrahydrofolate</name>
        <dbReference type="ChEBI" id="CHEBI:57457"/>
    </ligand>
</feature>
<dbReference type="GO" id="GO:0003924">
    <property type="term" value="F:GTPase activity"/>
    <property type="evidence" value="ECO:0007669"/>
    <property type="project" value="UniProtKB-UniRule"/>
</dbReference>
<keyword evidence="4 6" id="KW-0630">Potassium</keyword>
<dbReference type="CDD" id="cd04164">
    <property type="entry name" value="trmE"/>
    <property type="match status" value="1"/>
</dbReference>
<organism evidence="10 11">
    <name type="scientific">Tautonia sociabilis</name>
    <dbReference type="NCBI Taxonomy" id="2080755"/>
    <lineage>
        <taxon>Bacteria</taxon>
        <taxon>Pseudomonadati</taxon>
        <taxon>Planctomycetota</taxon>
        <taxon>Planctomycetia</taxon>
        <taxon>Isosphaerales</taxon>
        <taxon>Isosphaeraceae</taxon>
        <taxon>Tautonia</taxon>
    </lineage>
</organism>
<name>A0A432MDS6_9BACT</name>
<feature type="binding site" evidence="6">
    <location>
        <begin position="233"/>
        <end position="238"/>
    </location>
    <ligand>
        <name>GTP</name>
        <dbReference type="ChEBI" id="CHEBI:37565"/>
    </ligand>
</feature>
<evidence type="ECO:0000259" key="8">
    <source>
        <dbReference type="Pfam" id="PF10396"/>
    </source>
</evidence>
<keyword evidence="6" id="KW-0460">Magnesium</keyword>
<feature type="binding site" evidence="6">
    <location>
        <position position="126"/>
    </location>
    <ligand>
        <name>(6S)-5-formyl-5,6,7,8-tetrahydrofolate</name>
        <dbReference type="ChEBI" id="CHEBI:57457"/>
    </ligand>
</feature>
<evidence type="ECO:0000259" key="7">
    <source>
        <dbReference type="Pfam" id="PF01926"/>
    </source>
</evidence>
<proteinExistence type="inferred from homology"/>
<feature type="binding site" evidence="6">
    <location>
        <position position="26"/>
    </location>
    <ligand>
        <name>(6S)-5-formyl-5,6,7,8-tetrahydrofolate</name>
        <dbReference type="ChEBI" id="CHEBI:57457"/>
    </ligand>
</feature>
<dbReference type="PANTHER" id="PTHR42714">
    <property type="entry name" value="TRNA MODIFICATION GTPASE GTPBP3"/>
    <property type="match status" value="1"/>
</dbReference>
<dbReference type="GO" id="GO:0005829">
    <property type="term" value="C:cytosol"/>
    <property type="evidence" value="ECO:0007669"/>
    <property type="project" value="TreeGrafter"/>
</dbReference>
<evidence type="ECO:0000313" key="10">
    <source>
        <dbReference type="EMBL" id="RUL83084.1"/>
    </source>
</evidence>
<dbReference type="CDD" id="cd14858">
    <property type="entry name" value="TrmE_N"/>
    <property type="match status" value="1"/>
</dbReference>
<dbReference type="InterPro" id="IPR027368">
    <property type="entry name" value="MnmE_dom2"/>
</dbReference>